<feature type="domain" description="RNA polymerase sigma-70 region 2" evidence="6">
    <location>
        <begin position="24"/>
        <end position="92"/>
    </location>
</feature>
<dbReference type="Pfam" id="PF08281">
    <property type="entry name" value="Sigma70_r4_2"/>
    <property type="match status" value="1"/>
</dbReference>
<dbReference type="SUPFAM" id="SSF54427">
    <property type="entry name" value="NTF2-like"/>
    <property type="match status" value="1"/>
</dbReference>
<dbReference type="InterPro" id="IPR036388">
    <property type="entry name" value="WH-like_DNA-bd_sf"/>
</dbReference>
<evidence type="ECO:0000313" key="9">
    <source>
        <dbReference type="Proteomes" id="UP000198921"/>
    </source>
</evidence>
<dbReference type="InterPro" id="IPR013249">
    <property type="entry name" value="RNA_pol_sigma70_r4_t2"/>
</dbReference>
<dbReference type="InterPro" id="IPR039425">
    <property type="entry name" value="RNA_pol_sigma-70-like"/>
</dbReference>
<evidence type="ECO:0000256" key="1">
    <source>
        <dbReference type="ARBA" id="ARBA00010641"/>
    </source>
</evidence>
<dbReference type="GO" id="GO:0006352">
    <property type="term" value="P:DNA-templated transcription initiation"/>
    <property type="evidence" value="ECO:0007669"/>
    <property type="project" value="InterPro"/>
</dbReference>
<keyword evidence="9" id="KW-1185">Reference proteome</keyword>
<dbReference type="InterPro" id="IPR014284">
    <property type="entry name" value="RNA_pol_sigma-70_dom"/>
</dbReference>
<comment type="subunit">
    <text evidence="2">Interacts transiently with the RNA polymerase catalytic core formed by RpoA, RpoB, RpoC and RpoZ (2 alpha, 1 beta, 1 beta' and 1 omega subunit) to form the RNA polymerase holoenzyme that can initiate transcription.</text>
</comment>
<dbReference type="Gene3D" id="1.10.10.10">
    <property type="entry name" value="Winged helix-like DNA-binding domain superfamily/Winged helix DNA-binding domain"/>
    <property type="match status" value="1"/>
</dbReference>
<dbReference type="Pfam" id="PF04542">
    <property type="entry name" value="Sigma70_r2"/>
    <property type="match status" value="1"/>
</dbReference>
<dbReference type="PANTHER" id="PTHR43133">
    <property type="entry name" value="RNA POLYMERASE ECF-TYPE SIGMA FACTO"/>
    <property type="match status" value="1"/>
</dbReference>
<evidence type="ECO:0000259" key="6">
    <source>
        <dbReference type="Pfam" id="PF04542"/>
    </source>
</evidence>
<proteinExistence type="inferred from homology"/>
<dbReference type="NCBIfam" id="TIGR02960">
    <property type="entry name" value="SigX5"/>
    <property type="match status" value="1"/>
</dbReference>
<dbReference type="GO" id="GO:0016987">
    <property type="term" value="F:sigma factor activity"/>
    <property type="evidence" value="ECO:0007669"/>
    <property type="project" value="UniProtKB-KW"/>
</dbReference>
<dbReference type="Gene3D" id="1.10.1740.10">
    <property type="match status" value="1"/>
</dbReference>
<dbReference type="InterPro" id="IPR032710">
    <property type="entry name" value="NTF2-like_dom_sf"/>
</dbReference>
<keyword evidence="5" id="KW-0804">Transcription</keyword>
<dbReference type="AlphaFoldDB" id="A0A1H3NEJ0"/>
<dbReference type="InterPro" id="IPR013325">
    <property type="entry name" value="RNA_pol_sigma_r2"/>
</dbReference>
<feature type="domain" description="RNA polymerase sigma factor 70 region 4 type 2" evidence="7">
    <location>
        <begin position="145"/>
        <end position="197"/>
    </location>
</feature>
<dbReference type="OrthoDB" id="3500555at2"/>
<dbReference type="EMBL" id="FNOT01000013">
    <property type="protein sequence ID" value="SDY87184.1"/>
    <property type="molecule type" value="Genomic_DNA"/>
</dbReference>
<dbReference type="RefSeq" id="WP_091159992.1">
    <property type="nucleotide sequence ID" value="NZ_FNOT01000013.1"/>
</dbReference>
<dbReference type="GO" id="GO:0003677">
    <property type="term" value="F:DNA binding"/>
    <property type="evidence" value="ECO:0007669"/>
    <property type="project" value="InterPro"/>
</dbReference>
<reference evidence="9" key="1">
    <citation type="submission" date="2016-10" db="EMBL/GenBank/DDBJ databases">
        <authorList>
            <person name="Varghese N."/>
            <person name="Submissions S."/>
        </authorList>
    </citation>
    <scope>NUCLEOTIDE SEQUENCE [LARGE SCALE GENOMIC DNA]</scope>
    <source>
        <strain evidence="9">DSM 45422</strain>
    </source>
</reference>
<evidence type="ECO:0000313" key="8">
    <source>
        <dbReference type="EMBL" id="SDY87184.1"/>
    </source>
</evidence>
<comment type="similarity">
    <text evidence="1">Belongs to the sigma-70 factor family. ECF subfamily.</text>
</comment>
<accession>A0A1H3NEJ0</accession>
<evidence type="ECO:0000256" key="3">
    <source>
        <dbReference type="ARBA" id="ARBA00023015"/>
    </source>
</evidence>
<keyword evidence="3" id="KW-0805">Transcription regulation</keyword>
<keyword evidence="4" id="KW-0731">Sigma factor</keyword>
<name>A0A1H3NEJ0_9ACTN</name>
<organism evidence="8 9">
    <name type="scientific">Geodermatophilus africanus</name>
    <dbReference type="NCBI Taxonomy" id="1137993"/>
    <lineage>
        <taxon>Bacteria</taxon>
        <taxon>Bacillati</taxon>
        <taxon>Actinomycetota</taxon>
        <taxon>Actinomycetes</taxon>
        <taxon>Geodermatophilales</taxon>
        <taxon>Geodermatophilaceae</taxon>
        <taxon>Geodermatophilus</taxon>
    </lineage>
</organism>
<dbReference type="STRING" id="1137993.SAMN05660209_03916"/>
<dbReference type="Proteomes" id="UP000198921">
    <property type="component" value="Unassembled WGS sequence"/>
</dbReference>
<dbReference type="Gene3D" id="3.10.450.50">
    <property type="match status" value="1"/>
</dbReference>
<sequence length="337" mass="37461">MAELVPVGRQGALGDAPAAVAAWFEPHRRELVGYCYRMLGSGLEAEDAVQETLLRAWESLDRFDERRSAWRSWLFTIATNVCLDMLRAAQRRARAMDLGPASQGGPDPRSVLPESRWVYPMADRSVLREDGDPAELAAQRDTIRLAFIAALQHLPARQRAVLILRDVLRWKADEVAQLLGVTVPAVNSALQRARATLAARSPRLGDPVPPMADAEQQRLVRRYVDAFERHDVETLVSLLHEDAITSMPPFVWWLRSRAAIGRVMAASDACRGDRFIPTRANGTVALGQYRRGGPDGAYGPFALVVLEMAEGVVTETTTYLQVLRLFPSFGLPLEWQP</sequence>
<dbReference type="InterPro" id="IPR007627">
    <property type="entry name" value="RNA_pol_sigma70_r2"/>
</dbReference>
<dbReference type="NCBIfam" id="NF006089">
    <property type="entry name" value="PRK08241.1"/>
    <property type="match status" value="1"/>
</dbReference>
<dbReference type="PANTHER" id="PTHR43133:SF65">
    <property type="entry name" value="ECF RNA POLYMERASE SIGMA FACTOR SIGG"/>
    <property type="match status" value="1"/>
</dbReference>
<dbReference type="CDD" id="cd06171">
    <property type="entry name" value="Sigma70_r4"/>
    <property type="match status" value="1"/>
</dbReference>
<evidence type="ECO:0000256" key="2">
    <source>
        <dbReference type="ARBA" id="ARBA00011344"/>
    </source>
</evidence>
<dbReference type="NCBIfam" id="TIGR02937">
    <property type="entry name" value="sigma70-ECF"/>
    <property type="match status" value="1"/>
</dbReference>
<evidence type="ECO:0000256" key="4">
    <source>
        <dbReference type="ARBA" id="ARBA00023082"/>
    </source>
</evidence>
<protein>
    <submittedName>
        <fullName evidence="8">RNA polymerase sigma-70 factor, ECF subfamily</fullName>
    </submittedName>
</protein>
<dbReference type="SUPFAM" id="SSF88946">
    <property type="entry name" value="Sigma2 domain of RNA polymerase sigma factors"/>
    <property type="match status" value="1"/>
</dbReference>
<dbReference type="SUPFAM" id="SSF88659">
    <property type="entry name" value="Sigma3 and sigma4 domains of RNA polymerase sigma factors"/>
    <property type="match status" value="1"/>
</dbReference>
<evidence type="ECO:0000256" key="5">
    <source>
        <dbReference type="ARBA" id="ARBA00023163"/>
    </source>
</evidence>
<dbReference type="InterPro" id="IPR014305">
    <property type="entry name" value="RNA_pol_sigma-G_actinobac"/>
</dbReference>
<evidence type="ECO:0000259" key="7">
    <source>
        <dbReference type="Pfam" id="PF08281"/>
    </source>
</evidence>
<gene>
    <name evidence="8" type="ORF">SAMN05660209_03916</name>
</gene>
<dbReference type="InterPro" id="IPR013324">
    <property type="entry name" value="RNA_pol_sigma_r3/r4-like"/>
</dbReference>